<dbReference type="Proteomes" id="UP000238801">
    <property type="component" value="Unassembled WGS sequence"/>
</dbReference>
<keyword evidence="2" id="KW-0378">Hydrolase</keyword>
<protein>
    <submittedName>
        <fullName evidence="2">Cell wall hydrolase</fullName>
    </submittedName>
</protein>
<keyword evidence="3" id="KW-1185">Reference proteome</keyword>
<dbReference type="AlphaFoldDB" id="A0A2T0X6A7"/>
<feature type="domain" description="Cell wall hydrolase SleB" evidence="1">
    <location>
        <begin position="90"/>
        <end position="200"/>
    </location>
</feature>
<gene>
    <name evidence="2" type="ORF">BCF33_0082</name>
</gene>
<evidence type="ECO:0000313" key="2">
    <source>
        <dbReference type="EMBL" id="PRY94491.1"/>
    </source>
</evidence>
<evidence type="ECO:0000313" key="3">
    <source>
        <dbReference type="Proteomes" id="UP000238801"/>
    </source>
</evidence>
<dbReference type="InterPro" id="IPR042047">
    <property type="entry name" value="SleB_dom1"/>
</dbReference>
<proteinExistence type="predicted"/>
<organism evidence="2 3">
    <name type="scientific">Hasllibacter halocynthiae</name>
    <dbReference type="NCBI Taxonomy" id="595589"/>
    <lineage>
        <taxon>Bacteria</taxon>
        <taxon>Pseudomonadati</taxon>
        <taxon>Pseudomonadota</taxon>
        <taxon>Alphaproteobacteria</taxon>
        <taxon>Rhodobacterales</taxon>
        <taxon>Roseobacteraceae</taxon>
        <taxon>Hasllibacter</taxon>
    </lineage>
</organism>
<dbReference type="Gene3D" id="1.10.10.2520">
    <property type="entry name" value="Cell wall hydrolase SleB, domain 1"/>
    <property type="match status" value="1"/>
</dbReference>
<evidence type="ECO:0000259" key="1">
    <source>
        <dbReference type="Pfam" id="PF07486"/>
    </source>
</evidence>
<dbReference type="Pfam" id="PF07486">
    <property type="entry name" value="Hydrolase_2"/>
    <property type="match status" value="1"/>
</dbReference>
<reference evidence="2 3" key="1">
    <citation type="submission" date="2018-03" db="EMBL/GenBank/DDBJ databases">
        <title>Genomic Encyclopedia of Archaeal and Bacterial Type Strains, Phase II (KMG-II): from individual species to whole genera.</title>
        <authorList>
            <person name="Goeker M."/>
        </authorList>
    </citation>
    <scope>NUCLEOTIDE SEQUENCE [LARGE SCALE GENOMIC DNA]</scope>
    <source>
        <strain evidence="2 3">DSM 29318</strain>
    </source>
</reference>
<dbReference type="GO" id="GO:0016787">
    <property type="term" value="F:hydrolase activity"/>
    <property type="evidence" value="ECO:0007669"/>
    <property type="project" value="UniProtKB-KW"/>
</dbReference>
<dbReference type="EMBL" id="PVTT01000001">
    <property type="protein sequence ID" value="PRY94491.1"/>
    <property type="molecule type" value="Genomic_DNA"/>
</dbReference>
<comment type="caution">
    <text evidence="2">The sequence shown here is derived from an EMBL/GenBank/DDBJ whole genome shotgun (WGS) entry which is preliminary data.</text>
</comment>
<name>A0A2T0X6A7_9RHOB</name>
<accession>A0A2T0X6A7</accession>
<sequence length="210" mass="22638">MADASTLGAIVGPDAAHSAARAAAPGGVAPLWWENDSSMLHAASATPLDTVDDDGVEVEYTRAFLDEIIAPGLDDEGACLAEAIYYEARGEPVRGQFAVAEVILNRTQDRQFPDSVCEVVNQGTGRLHACQFSYTCDGIPERMTDRPAARRAVAIAHLVLEEIAPNDLTGGALFYHANYVQPSWAEEFFETAQIGVHIFYNPETELAEAI</sequence>
<dbReference type="InterPro" id="IPR011105">
    <property type="entry name" value="Cell_wall_hydrolase_SleB"/>
</dbReference>